<gene>
    <name evidence="3" type="ORF">HMPREF9460_01958</name>
</gene>
<dbReference type="RefSeq" id="WP_009258077.1">
    <property type="nucleotide sequence ID" value="NZ_KN174163.1"/>
</dbReference>
<proteinExistence type="predicted"/>
<protein>
    <recommendedName>
        <fullName evidence="2">HTH cro/C1-type domain-containing protein</fullName>
    </recommendedName>
</protein>
<feature type="domain" description="HTH cro/C1-type" evidence="2">
    <location>
        <begin position="11"/>
        <end position="65"/>
    </location>
</feature>
<dbReference type="EMBL" id="ADLO01000057">
    <property type="protein sequence ID" value="KGF55438.1"/>
    <property type="molecule type" value="Genomic_DNA"/>
</dbReference>
<dbReference type="eggNOG" id="COG1396">
    <property type="taxonomic scope" value="Bacteria"/>
</dbReference>
<dbReference type="Pfam" id="PF01381">
    <property type="entry name" value="HTH_3"/>
    <property type="match status" value="1"/>
</dbReference>
<dbReference type="HOGENOM" id="CLU_066192_62_4_9"/>
<comment type="caution">
    <text evidence="3">The sequence shown here is derived from an EMBL/GenBank/DDBJ whole genome shotgun (WGS) entry which is preliminary data.</text>
</comment>
<dbReference type="CDD" id="cd00093">
    <property type="entry name" value="HTH_XRE"/>
    <property type="match status" value="1"/>
</dbReference>
<dbReference type="PATRIC" id="fig|742738.3.peg.2010"/>
<evidence type="ECO:0000313" key="4">
    <source>
        <dbReference type="Proteomes" id="UP000029585"/>
    </source>
</evidence>
<keyword evidence="1" id="KW-0238">DNA-binding</keyword>
<dbReference type="PANTHER" id="PTHR46558">
    <property type="entry name" value="TRACRIPTIONAL REGULATORY PROTEIN-RELATED-RELATED"/>
    <property type="match status" value="1"/>
</dbReference>
<dbReference type="GO" id="GO:0003677">
    <property type="term" value="F:DNA binding"/>
    <property type="evidence" value="ECO:0007669"/>
    <property type="project" value="UniProtKB-KW"/>
</dbReference>
<accession>A0A096B7Q4</accession>
<evidence type="ECO:0000259" key="2">
    <source>
        <dbReference type="PROSITE" id="PS50943"/>
    </source>
</evidence>
<dbReference type="InterPro" id="IPR001387">
    <property type="entry name" value="Cro/C1-type_HTH"/>
</dbReference>
<evidence type="ECO:0000313" key="3">
    <source>
        <dbReference type="EMBL" id="KGF55438.1"/>
    </source>
</evidence>
<sequence>MRNEVLRYERIRNLRIDRNLSQREVAALLNVRQNTYSQYEIGVLNYPIDVLIRLACYYNTSVDYLLGLTDERTPYPRAKNRDF</sequence>
<dbReference type="SMART" id="SM00530">
    <property type="entry name" value="HTH_XRE"/>
    <property type="match status" value="1"/>
</dbReference>
<dbReference type="PROSITE" id="PS50943">
    <property type="entry name" value="HTH_CROC1"/>
    <property type="match status" value="1"/>
</dbReference>
<keyword evidence="4" id="KW-1185">Reference proteome</keyword>
<dbReference type="SUPFAM" id="SSF47413">
    <property type="entry name" value="lambda repressor-like DNA-binding domains"/>
    <property type="match status" value="1"/>
</dbReference>
<dbReference type="Proteomes" id="UP000029585">
    <property type="component" value="Unassembled WGS sequence"/>
</dbReference>
<dbReference type="PANTHER" id="PTHR46558:SF14">
    <property type="entry name" value="HTH-TYPE TRANSCRIPTIONAL REGULATOR ANSR"/>
    <property type="match status" value="1"/>
</dbReference>
<dbReference type="Gene3D" id="1.10.260.40">
    <property type="entry name" value="lambda repressor-like DNA-binding domains"/>
    <property type="match status" value="1"/>
</dbReference>
<evidence type="ECO:0000256" key="1">
    <source>
        <dbReference type="ARBA" id="ARBA00023125"/>
    </source>
</evidence>
<dbReference type="InterPro" id="IPR010982">
    <property type="entry name" value="Lambda_DNA-bd_dom_sf"/>
</dbReference>
<name>A0A096B7Q4_FLAPL</name>
<reference evidence="3 4" key="1">
    <citation type="submission" date="2011-08" db="EMBL/GenBank/DDBJ databases">
        <title>The Genome Sequence of Clostridium orbiscindens 1_3_50AFAA.</title>
        <authorList>
            <consortium name="The Broad Institute Genome Sequencing Platform"/>
            <person name="Earl A."/>
            <person name="Ward D."/>
            <person name="Feldgarden M."/>
            <person name="Gevers D."/>
            <person name="Daigneault M."/>
            <person name="Strauss J."/>
            <person name="Allen-Vercoe E."/>
            <person name="Young S.K."/>
            <person name="Zeng Q."/>
            <person name="Gargeya S."/>
            <person name="Fitzgerald M."/>
            <person name="Haas B."/>
            <person name="Abouelleil A."/>
            <person name="Alvarado L."/>
            <person name="Arachchi H.M."/>
            <person name="Berlin A."/>
            <person name="Brown A."/>
            <person name="Chapman S.B."/>
            <person name="Chen Z."/>
            <person name="Dunbar C."/>
            <person name="Freedman E."/>
            <person name="Gearin G."/>
            <person name="Gellesch M."/>
            <person name="Goldberg J."/>
            <person name="Griggs A."/>
            <person name="Gujja S."/>
            <person name="Heiman D."/>
            <person name="Howarth C."/>
            <person name="Larson L."/>
            <person name="Lui A."/>
            <person name="MacDonald P.J.P."/>
            <person name="Montmayeur A."/>
            <person name="Murphy C."/>
            <person name="Neiman D."/>
            <person name="Pearson M."/>
            <person name="Priest M."/>
            <person name="Roberts A."/>
            <person name="Saif S."/>
            <person name="Shea T."/>
            <person name="Shenoy N."/>
            <person name="Sisk P."/>
            <person name="Stolte C."/>
            <person name="Sykes S."/>
            <person name="Wortman J."/>
            <person name="Nusbaum C."/>
            <person name="Birren B."/>
        </authorList>
    </citation>
    <scope>NUCLEOTIDE SEQUENCE [LARGE SCALE GENOMIC DNA]</scope>
    <source>
        <strain evidence="3 4">1_3_50AFAA</strain>
    </source>
</reference>
<organism evidence="3 4">
    <name type="scientific">Flavonifractor plautii 1_3_50AFAA</name>
    <dbReference type="NCBI Taxonomy" id="742738"/>
    <lineage>
        <taxon>Bacteria</taxon>
        <taxon>Bacillati</taxon>
        <taxon>Bacillota</taxon>
        <taxon>Clostridia</taxon>
        <taxon>Eubacteriales</taxon>
        <taxon>Oscillospiraceae</taxon>
        <taxon>Flavonifractor</taxon>
    </lineage>
</organism>
<dbReference type="AlphaFoldDB" id="A0A096B7Q4"/>